<dbReference type="Gene3D" id="3.20.20.70">
    <property type="entry name" value="Aldolase class I"/>
    <property type="match status" value="1"/>
</dbReference>
<feature type="binding site" evidence="13">
    <location>
        <position position="488"/>
    </location>
    <ligand>
        <name>2-[(2R,5Z)-2-carboxy-4-methylthiazol-5(2H)-ylidene]ethyl phosphate</name>
        <dbReference type="ChEBI" id="CHEBI:62899"/>
    </ligand>
</feature>
<evidence type="ECO:0000256" key="5">
    <source>
        <dbReference type="ARBA" id="ARBA00022777"/>
    </source>
</evidence>
<dbReference type="Proteomes" id="UP000318758">
    <property type="component" value="Chromosome"/>
</dbReference>
<feature type="binding site" evidence="13">
    <location>
        <position position="390"/>
    </location>
    <ligand>
        <name>4-amino-2-methyl-5-(diphosphooxymethyl)pyrimidine</name>
        <dbReference type="ChEBI" id="CHEBI:57841"/>
    </ligand>
</feature>
<feature type="domain" description="Thiamine phosphate synthase/TenI" evidence="14">
    <location>
        <begin position="342"/>
        <end position="511"/>
    </location>
</feature>
<dbReference type="InterPro" id="IPR034291">
    <property type="entry name" value="TMP_synthase"/>
</dbReference>
<comment type="cofactor">
    <cofactor evidence="13">
        <name>Mg(2+)</name>
        <dbReference type="ChEBI" id="CHEBI:18420"/>
    </cofactor>
    <text evidence="13">Binds 1 Mg(2+) ion per subunit.</text>
</comment>
<evidence type="ECO:0000313" key="17">
    <source>
        <dbReference type="Proteomes" id="UP000318758"/>
    </source>
</evidence>
<evidence type="ECO:0000256" key="3">
    <source>
        <dbReference type="ARBA" id="ARBA00022723"/>
    </source>
</evidence>
<comment type="caution">
    <text evidence="13">Lacks conserved residue(s) required for the propagation of feature annotation.</text>
</comment>
<dbReference type="CDD" id="cd00564">
    <property type="entry name" value="TMP_TenI"/>
    <property type="match status" value="1"/>
</dbReference>
<dbReference type="HAMAP" id="MF_00097">
    <property type="entry name" value="TMP_synthase"/>
    <property type="match status" value="1"/>
</dbReference>
<evidence type="ECO:0000256" key="4">
    <source>
        <dbReference type="ARBA" id="ARBA00022741"/>
    </source>
</evidence>
<comment type="catalytic activity">
    <reaction evidence="11 13">
        <text>2-(2-carboxy-4-methylthiazol-5-yl)ethyl phosphate + 4-amino-2-methyl-5-(diphosphooxymethyl)pyrimidine + 2 H(+) = thiamine phosphate + CO2 + diphosphate</text>
        <dbReference type="Rhea" id="RHEA:47848"/>
        <dbReference type="ChEBI" id="CHEBI:15378"/>
        <dbReference type="ChEBI" id="CHEBI:16526"/>
        <dbReference type="ChEBI" id="CHEBI:33019"/>
        <dbReference type="ChEBI" id="CHEBI:37575"/>
        <dbReference type="ChEBI" id="CHEBI:57841"/>
        <dbReference type="ChEBI" id="CHEBI:62890"/>
        <dbReference type="EC" id="2.5.1.3"/>
    </reaction>
</comment>
<proteinExistence type="inferred from homology"/>
<keyword evidence="3 13" id="KW-0479">Metal-binding</keyword>
<comment type="catalytic activity">
    <reaction evidence="10 13">
        <text>4-methyl-5-(2-phosphooxyethyl)-thiazole + 4-amino-2-methyl-5-(diphosphooxymethyl)pyrimidine + H(+) = thiamine phosphate + diphosphate</text>
        <dbReference type="Rhea" id="RHEA:22328"/>
        <dbReference type="ChEBI" id="CHEBI:15378"/>
        <dbReference type="ChEBI" id="CHEBI:33019"/>
        <dbReference type="ChEBI" id="CHEBI:37575"/>
        <dbReference type="ChEBI" id="CHEBI:57841"/>
        <dbReference type="ChEBI" id="CHEBI:58296"/>
        <dbReference type="EC" id="2.5.1.3"/>
    </reaction>
</comment>
<dbReference type="SUPFAM" id="SSF53613">
    <property type="entry name" value="Ribokinase-like"/>
    <property type="match status" value="1"/>
</dbReference>
<keyword evidence="6" id="KW-0067">ATP-binding</keyword>
<dbReference type="InterPro" id="IPR036206">
    <property type="entry name" value="ThiamineP_synth_sf"/>
</dbReference>
<keyword evidence="5" id="KW-0418">Kinase</keyword>
<evidence type="ECO:0000256" key="2">
    <source>
        <dbReference type="ARBA" id="ARBA00022679"/>
    </source>
</evidence>
<evidence type="ECO:0000256" key="11">
    <source>
        <dbReference type="ARBA" id="ARBA00047851"/>
    </source>
</evidence>
<comment type="catalytic activity">
    <reaction evidence="12 13">
        <text>2-[(2R,5Z)-2-carboxy-4-methylthiazol-5(2H)-ylidene]ethyl phosphate + 4-amino-2-methyl-5-(diphosphooxymethyl)pyrimidine + 2 H(+) = thiamine phosphate + CO2 + diphosphate</text>
        <dbReference type="Rhea" id="RHEA:47844"/>
        <dbReference type="ChEBI" id="CHEBI:15378"/>
        <dbReference type="ChEBI" id="CHEBI:16526"/>
        <dbReference type="ChEBI" id="CHEBI:33019"/>
        <dbReference type="ChEBI" id="CHEBI:37575"/>
        <dbReference type="ChEBI" id="CHEBI:57841"/>
        <dbReference type="ChEBI" id="CHEBI:62899"/>
        <dbReference type="EC" id="2.5.1.3"/>
    </reaction>
</comment>
<name>A0ABX5WPT8_9GAMM</name>
<dbReference type="Gene3D" id="3.40.1190.20">
    <property type="match status" value="1"/>
</dbReference>
<feature type="binding site" evidence="13">
    <location>
        <position position="458"/>
    </location>
    <ligand>
        <name>4-amino-2-methyl-5-(diphosphooxymethyl)pyrimidine</name>
        <dbReference type="ChEBI" id="CHEBI:57841"/>
    </ligand>
</feature>
<dbReference type="CDD" id="cd01169">
    <property type="entry name" value="HMPP_kinase"/>
    <property type="match status" value="1"/>
</dbReference>
<keyword evidence="17" id="KW-1185">Reference proteome</keyword>
<evidence type="ECO:0000256" key="10">
    <source>
        <dbReference type="ARBA" id="ARBA00047334"/>
    </source>
</evidence>
<evidence type="ECO:0000256" key="9">
    <source>
        <dbReference type="ARBA" id="ARBA00023268"/>
    </source>
</evidence>
<feature type="binding site" evidence="13">
    <location>
        <position position="391"/>
    </location>
    <ligand>
        <name>Mg(2+)</name>
        <dbReference type="ChEBI" id="CHEBI:18420"/>
    </ligand>
</feature>
<dbReference type="SUPFAM" id="SSF51391">
    <property type="entry name" value="Thiamin phosphate synthase"/>
    <property type="match status" value="1"/>
</dbReference>
<gene>
    <name evidence="13 16" type="primary">thiE</name>
    <name evidence="16" type="ORF">FGA12_08510</name>
</gene>
<dbReference type="InterPro" id="IPR029056">
    <property type="entry name" value="Ribokinase-like"/>
</dbReference>
<keyword evidence="7 13" id="KW-0460">Magnesium</keyword>
<evidence type="ECO:0000313" key="16">
    <source>
        <dbReference type="EMBL" id="QDF75196.1"/>
    </source>
</evidence>
<dbReference type="EMBL" id="CP041153">
    <property type="protein sequence ID" value="QDF75196.1"/>
    <property type="molecule type" value="Genomic_DNA"/>
</dbReference>
<dbReference type="NCBIfam" id="NF002904">
    <property type="entry name" value="PRK03512.1"/>
    <property type="match status" value="1"/>
</dbReference>
<evidence type="ECO:0000256" key="1">
    <source>
        <dbReference type="ARBA" id="ARBA00005165"/>
    </source>
</evidence>
<dbReference type="Pfam" id="PF02581">
    <property type="entry name" value="TMP-TENI"/>
    <property type="match status" value="1"/>
</dbReference>
<dbReference type="InterPro" id="IPR013749">
    <property type="entry name" value="PM/HMP-P_kinase-1"/>
</dbReference>
<comment type="pathway">
    <text evidence="1 13">Cofactor biosynthesis; thiamine diphosphate biosynthesis; thiamine phosphate from 4-amino-2-methyl-5-diphosphomethylpyrimidine and 4-methyl-5-(2-phosphoethyl)-thiazole: step 1/1.</text>
</comment>
<dbReference type="PANTHER" id="PTHR20858:SF17">
    <property type="entry name" value="HYDROXYMETHYLPYRIMIDINE_PHOSPHOMETHYLPYRIMIDINE KINASE THI20-RELATED"/>
    <property type="match status" value="1"/>
</dbReference>
<feature type="domain" description="Pyridoxamine kinase/Phosphomethylpyrimidine kinase" evidence="15">
    <location>
        <begin position="15"/>
        <end position="282"/>
    </location>
</feature>
<feature type="binding site" evidence="13">
    <location>
        <begin position="357"/>
        <end position="361"/>
    </location>
    <ligand>
        <name>4-amino-2-methyl-5-(diphosphooxymethyl)pyrimidine</name>
        <dbReference type="ChEBI" id="CHEBI:57841"/>
    </ligand>
</feature>
<dbReference type="InterPro" id="IPR013785">
    <property type="entry name" value="Aldolase_TIM"/>
</dbReference>
<evidence type="ECO:0000256" key="12">
    <source>
        <dbReference type="ARBA" id="ARBA00047883"/>
    </source>
</evidence>
<evidence type="ECO:0000256" key="8">
    <source>
        <dbReference type="ARBA" id="ARBA00022977"/>
    </source>
</evidence>
<comment type="similarity">
    <text evidence="13">Belongs to the thiamine-phosphate synthase family.</text>
</comment>
<evidence type="ECO:0000256" key="13">
    <source>
        <dbReference type="HAMAP-Rule" id="MF_00097"/>
    </source>
</evidence>
<dbReference type="GO" id="GO:0004789">
    <property type="term" value="F:thiamine-phosphate diphosphorylase activity"/>
    <property type="evidence" value="ECO:0007669"/>
    <property type="project" value="UniProtKB-EC"/>
</dbReference>
<dbReference type="NCBIfam" id="TIGR00693">
    <property type="entry name" value="thiE"/>
    <property type="match status" value="1"/>
</dbReference>
<dbReference type="RefSeq" id="WP_033538088.1">
    <property type="nucleotide sequence ID" value="NZ_CP041153.1"/>
</dbReference>
<keyword evidence="2 13" id="KW-0808">Transferase</keyword>
<keyword evidence="8 13" id="KW-0784">Thiamine biosynthesis</keyword>
<dbReference type="PANTHER" id="PTHR20858">
    <property type="entry name" value="PHOSPHOMETHYLPYRIMIDINE KINASE"/>
    <property type="match status" value="1"/>
</dbReference>
<keyword evidence="9" id="KW-0511">Multifunctional enzyme</keyword>
<dbReference type="EC" id="2.5.1.3" evidence="13"/>
<reference evidence="16 17" key="1">
    <citation type="submission" date="2019-06" db="EMBL/GenBank/DDBJ databases">
        <title>Complete genome of Shewanella marisflavi ECSMB14101, a mussel settlement-inducing bacterium isolated from East China Sea.</title>
        <authorList>
            <person name="Yang J."/>
            <person name="Liang X."/>
            <person name="Chang R."/>
            <person name="Peng L."/>
        </authorList>
    </citation>
    <scope>NUCLEOTIDE SEQUENCE [LARGE SCALE GENOMIC DNA]</scope>
    <source>
        <strain evidence="16 17">ECSMB14101</strain>
    </source>
</reference>
<evidence type="ECO:0000259" key="15">
    <source>
        <dbReference type="Pfam" id="PF08543"/>
    </source>
</evidence>
<sequence>MRSAKPIVWTIAGSDSGGGAGIQADLATIGDLGGHGCSVITCVTAQNSVAVNGVEPVSDALLLNQLNTLLVDLPPKAIKIGLLANQRQIDLLADWLATHFTSHAKVTGYQVPIILDPVMVASCGDTLVSAEADKGLDFSPFRQLLTLMTPNGHEFEALSALVGNDSDGISAKAQNLARYLGCNLLITGGDKGAFWQAQYAEDHFVCHRVPHTSALHQHRGFRLSSERSDNPNHHGSGCTLSSAIASFLAHGLVLHDAVLLAKAYVGQGIAAASPVGAGSGPLERCGWPKGLKSLAKISLIDAENCKGPDFLRHISHHTPYGLALSFPALTQPIGIYPVVGDVKTLSQVLAAGASTVQLRIKQVSTTDELERQIVDAIALGREYGAQLFINDHWQLAVKHGAFGVHLGQEDLFDADLEAIANAGMALGLSSHGVFEMALACQLKPSYIALGHIFPTPTKSMPSKAQGLENLKHLVALFDPGCPRVAIGGIDKSRLEAVKATGVDAVALVRAVTQAPSPGDAYLELLSLWENGDAAS</sequence>
<dbReference type="Pfam" id="PF08543">
    <property type="entry name" value="Phos_pyr_kin"/>
    <property type="match status" value="1"/>
</dbReference>
<dbReference type="InterPro" id="IPR004399">
    <property type="entry name" value="HMP/HMP-P_kinase_dom"/>
</dbReference>
<comment type="function">
    <text evidence="13">Condenses 4-methyl-5-(beta-hydroxyethyl)thiazole monophosphate (THZ-P) and 2-methyl-4-amino-5-hydroxymethyl pyrimidine pyrophosphate (HMP-PP) to form thiamine monophosphate (TMP).</text>
</comment>
<feature type="binding site" evidence="13">
    <location>
        <position position="429"/>
    </location>
    <ligand>
        <name>4-amino-2-methyl-5-(diphosphooxymethyl)pyrimidine</name>
        <dbReference type="ChEBI" id="CHEBI:57841"/>
    </ligand>
</feature>
<organism evidence="16 17">
    <name type="scientific">Shewanella marisflavi</name>
    <dbReference type="NCBI Taxonomy" id="260364"/>
    <lineage>
        <taxon>Bacteria</taxon>
        <taxon>Pseudomonadati</taxon>
        <taxon>Pseudomonadota</taxon>
        <taxon>Gammaproteobacteria</taxon>
        <taxon>Alteromonadales</taxon>
        <taxon>Shewanellaceae</taxon>
        <taxon>Shewanella</taxon>
    </lineage>
</organism>
<evidence type="ECO:0000259" key="14">
    <source>
        <dbReference type="Pfam" id="PF02581"/>
    </source>
</evidence>
<accession>A0ABX5WPT8</accession>
<dbReference type="InterPro" id="IPR022998">
    <property type="entry name" value="ThiamineP_synth_TenI"/>
</dbReference>
<evidence type="ECO:0000256" key="6">
    <source>
        <dbReference type="ARBA" id="ARBA00022840"/>
    </source>
</evidence>
<keyword evidence="4" id="KW-0547">Nucleotide-binding</keyword>
<feature type="binding site" evidence="13">
    <location>
        <begin position="455"/>
        <end position="457"/>
    </location>
    <ligand>
        <name>2-[(2R,5Z)-2-carboxy-4-methylthiazol-5(2H)-ylidene]ethyl phosphate</name>
        <dbReference type="ChEBI" id="CHEBI:62899"/>
    </ligand>
</feature>
<protein>
    <recommendedName>
        <fullName evidence="13">Thiamine-phosphate synthase</fullName>
        <shortName evidence="13">TP synthase</shortName>
        <shortName evidence="13">TPS</shortName>
        <ecNumber evidence="13">2.5.1.3</ecNumber>
    </recommendedName>
    <alternativeName>
        <fullName evidence="13">Thiamine-phosphate pyrophosphorylase</fullName>
        <shortName evidence="13">TMP pyrophosphorylase</shortName>
        <shortName evidence="13">TMP-PPase</shortName>
    </alternativeName>
</protein>
<feature type="binding site" evidence="13">
    <location>
        <position position="410"/>
    </location>
    <ligand>
        <name>Mg(2+)</name>
        <dbReference type="ChEBI" id="CHEBI:18420"/>
    </ligand>
</feature>
<evidence type="ECO:0000256" key="7">
    <source>
        <dbReference type="ARBA" id="ARBA00022842"/>
    </source>
</evidence>